<feature type="signal peptide" evidence="2">
    <location>
        <begin position="1"/>
        <end position="29"/>
    </location>
</feature>
<dbReference type="GO" id="GO:0006511">
    <property type="term" value="P:ubiquitin-dependent protein catabolic process"/>
    <property type="evidence" value="ECO:0007669"/>
    <property type="project" value="TreeGrafter"/>
</dbReference>
<sequence length="137" mass="15679">MGFSCPCSPPACILFQFFLILLSLRVFDSACFTLKLEQFVALAVFQAGDALIQLYNNFITDFETKINLLKLAHFAVMVSRQYSEKEAAVAYLEGVIEKLQATREQRIEEPILYIKMQIALFKLEQGDQKECKNLLEN</sequence>
<dbReference type="Gramene" id="Psat03G0022400-T2">
    <property type="protein sequence ID" value="KAI5423920.1"/>
    <property type="gene ID" value="KIW84_030224"/>
</dbReference>
<dbReference type="GO" id="GO:0005634">
    <property type="term" value="C:nucleus"/>
    <property type="evidence" value="ECO:0007669"/>
    <property type="project" value="TreeGrafter"/>
</dbReference>
<proteinExistence type="predicted"/>
<evidence type="ECO:0000256" key="1">
    <source>
        <dbReference type="ARBA" id="ARBA00022942"/>
    </source>
</evidence>
<dbReference type="GO" id="GO:0008541">
    <property type="term" value="C:proteasome regulatory particle, lid subcomplex"/>
    <property type="evidence" value="ECO:0007669"/>
    <property type="project" value="TreeGrafter"/>
</dbReference>
<gene>
    <name evidence="4" type="ORF">KIW84_030224</name>
</gene>
<protein>
    <submittedName>
        <fullName evidence="4">26S proteasome non-ATPase regulatory subunit 13 B, variant 2</fullName>
    </submittedName>
</protein>
<keyword evidence="1 4" id="KW-0647">Proteasome</keyword>
<feature type="chain" id="PRO_5039235715" evidence="2">
    <location>
        <begin position="30"/>
        <end position="137"/>
    </location>
</feature>
<evidence type="ECO:0000313" key="5">
    <source>
        <dbReference type="Proteomes" id="UP001058974"/>
    </source>
</evidence>
<comment type="caution">
    <text evidence="4">The sequence shown here is derived from an EMBL/GenBank/DDBJ whole genome shotgun (WGS) entry which is preliminary data.</text>
</comment>
<name>A0A9D5AZ11_PEA</name>
<dbReference type="InterPro" id="IPR054179">
    <property type="entry name" value="PSD13_N"/>
</dbReference>
<evidence type="ECO:0000313" key="4">
    <source>
        <dbReference type="EMBL" id="KAI5423920.1"/>
    </source>
</evidence>
<evidence type="ECO:0000259" key="3">
    <source>
        <dbReference type="Pfam" id="PF22037"/>
    </source>
</evidence>
<dbReference type="GO" id="GO:0005198">
    <property type="term" value="F:structural molecule activity"/>
    <property type="evidence" value="ECO:0007669"/>
    <property type="project" value="TreeGrafter"/>
</dbReference>
<dbReference type="Pfam" id="PF22037">
    <property type="entry name" value="PSD13_N"/>
    <property type="match status" value="1"/>
</dbReference>
<evidence type="ECO:0000256" key="2">
    <source>
        <dbReference type="SAM" id="SignalP"/>
    </source>
</evidence>
<feature type="domain" description="PSD13 N-terminal" evidence="3">
    <location>
        <begin position="33"/>
        <end position="136"/>
    </location>
</feature>
<dbReference type="Proteomes" id="UP001058974">
    <property type="component" value="Chromosome 3"/>
</dbReference>
<dbReference type="PANTHER" id="PTHR10539">
    <property type="entry name" value="26S PROTEASOME NON-ATPASE REGULATORY SUBUNIT 13"/>
    <property type="match status" value="1"/>
</dbReference>
<keyword evidence="5" id="KW-1185">Reference proteome</keyword>
<reference evidence="4 5" key="1">
    <citation type="journal article" date="2022" name="Nat. Genet.">
        <title>Improved pea reference genome and pan-genome highlight genomic features and evolutionary characteristics.</title>
        <authorList>
            <person name="Yang T."/>
            <person name="Liu R."/>
            <person name="Luo Y."/>
            <person name="Hu S."/>
            <person name="Wang D."/>
            <person name="Wang C."/>
            <person name="Pandey M.K."/>
            <person name="Ge S."/>
            <person name="Xu Q."/>
            <person name="Li N."/>
            <person name="Li G."/>
            <person name="Huang Y."/>
            <person name="Saxena R.K."/>
            <person name="Ji Y."/>
            <person name="Li M."/>
            <person name="Yan X."/>
            <person name="He Y."/>
            <person name="Liu Y."/>
            <person name="Wang X."/>
            <person name="Xiang C."/>
            <person name="Varshney R.K."/>
            <person name="Ding H."/>
            <person name="Gao S."/>
            <person name="Zong X."/>
        </authorList>
    </citation>
    <scope>NUCLEOTIDE SEQUENCE [LARGE SCALE GENOMIC DNA]</scope>
    <source>
        <strain evidence="4 5">cv. Zhongwan 6</strain>
    </source>
</reference>
<dbReference type="AlphaFoldDB" id="A0A9D5AZ11"/>
<dbReference type="PANTHER" id="PTHR10539:SF0">
    <property type="entry name" value="26S PROTEASOME NON-ATPASE REGULATORY SUBUNIT 13"/>
    <property type="match status" value="1"/>
</dbReference>
<accession>A0A9D5AZ11</accession>
<dbReference type="InterPro" id="IPR035298">
    <property type="entry name" value="PSMD13"/>
</dbReference>
<organism evidence="4 5">
    <name type="scientific">Pisum sativum</name>
    <name type="common">Garden pea</name>
    <name type="synonym">Lathyrus oleraceus</name>
    <dbReference type="NCBI Taxonomy" id="3888"/>
    <lineage>
        <taxon>Eukaryota</taxon>
        <taxon>Viridiplantae</taxon>
        <taxon>Streptophyta</taxon>
        <taxon>Embryophyta</taxon>
        <taxon>Tracheophyta</taxon>
        <taxon>Spermatophyta</taxon>
        <taxon>Magnoliopsida</taxon>
        <taxon>eudicotyledons</taxon>
        <taxon>Gunneridae</taxon>
        <taxon>Pentapetalae</taxon>
        <taxon>rosids</taxon>
        <taxon>fabids</taxon>
        <taxon>Fabales</taxon>
        <taxon>Fabaceae</taxon>
        <taxon>Papilionoideae</taxon>
        <taxon>50 kb inversion clade</taxon>
        <taxon>NPAAA clade</taxon>
        <taxon>Hologalegina</taxon>
        <taxon>IRL clade</taxon>
        <taxon>Fabeae</taxon>
        <taxon>Lathyrus</taxon>
    </lineage>
</organism>
<dbReference type="GO" id="GO:0005829">
    <property type="term" value="C:cytosol"/>
    <property type="evidence" value="ECO:0007669"/>
    <property type="project" value="TreeGrafter"/>
</dbReference>
<keyword evidence="2" id="KW-0732">Signal</keyword>
<dbReference type="EMBL" id="JAMSHJ010000003">
    <property type="protein sequence ID" value="KAI5423920.1"/>
    <property type="molecule type" value="Genomic_DNA"/>
</dbReference>